<dbReference type="Pfam" id="PF13412">
    <property type="entry name" value="HTH_24"/>
    <property type="match status" value="1"/>
</dbReference>
<dbReference type="Gene3D" id="1.10.10.10">
    <property type="entry name" value="Winged helix-like DNA-binding domain superfamily/Winged helix DNA-binding domain"/>
    <property type="match status" value="1"/>
</dbReference>
<dbReference type="Proteomes" id="UP000293865">
    <property type="component" value="Unassembled WGS sequence"/>
</dbReference>
<dbReference type="SUPFAM" id="SSF46785">
    <property type="entry name" value="Winged helix' DNA-binding domain"/>
    <property type="match status" value="1"/>
</dbReference>
<protein>
    <submittedName>
        <fullName evidence="2">ROK family transcriptional regulator</fullName>
    </submittedName>
</protein>
<organism evidence="2 3">
    <name type="scientific">Agromyces albus</name>
    <dbReference type="NCBI Taxonomy" id="205332"/>
    <lineage>
        <taxon>Bacteria</taxon>
        <taxon>Bacillati</taxon>
        <taxon>Actinomycetota</taxon>
        <taxon>Actinomycetes</taxon>
        <taxon>Micrococcales</taxon>
        <taxon>Microbacteriaceae</taxon>
        <taxon>Agromyces</taxon>
    </lineage>
</organism>
<proteinExistence type="inferred from homology"/>
<evidence type="ECO:0000256" key="1">
    <source>
        <dbReference type="ARBA" id="ARBA00006479"/>
    </source>
</evidence>
<comment type="caution">
    <text evidence="2">The sequence shown here is derived from an EMBL/GenBank/DDBJ whole genome shotgun (WGS) entry which is preliminary data.</text>
</comment>
<name>A0A4Q2KU90_9MICO</name>
<comment type="similarity">
    <text evidence="1">Belongs to the ROK (NagC/XylR) family.</text>
</comment>
<reference evidence="2 3" key="1">
    <citation type="submission" date="2019-01" db="EMBL/GenBank/DDBJ databases">
        <title>Agromyces.</title>
        <authorList>
            <person name="Li J."/>
        </authorList>
    </citation>
    <scope>NUCLEOTIDE SEQUENCE [LARGE SCALE GENOMIC DNA]</scope>
    <source>
        <strain evidence="2 3">DSM 15934</strain>
    </source>
</reference>
<dbReference type="PANTHER" id="PTHR18964:SF149">
    <property type="entry name" value="BIFUNCTIONAL UDP-N-ACETYLGLUCOSAMINE 2-EPIMERASE_N-ACETYLMANNOSAMINE KINASE"/>
    <property type="match status" value="1"/>
</dbReference>
<dbReference type="RefSeq" id="WP_129522317.1">
    <property type="nucleotide sequence ID" value="NZ_SDPN01000052.1"/>
</dbReference>
<sequence length="409" mass="42197">MRRGTNVHALGGFNQIVILDTIRRNREGLSRVEIAEQTGLSAQTVSNVSRRLLDDGIIREAGQRILGVGKPRIILQLDPSGGYAIGVHLDPAVITYVVLDLDGRVVAHTATRTPSGVAPERVIAGMRDSIDAIIADAGVDRSRVLGVGIAAPGPLDLEQGVVLDPPLLEGWHGVALRDALAESTGLTVLLEKDVTAATVAELWMSSGHERDDFMFFYYGTGVGVGLAIAHEAVRGATNNAGDAGHIIVDPDGPVCSCGRRGCLGDAIMPRALVGSALSSGLITAPAGRLDGVGVDEGLAQLAALALAGEADASAVLEKMAGRIANAVVTIANLLDQDTVVFGGPYWNRVSPLVLARVAELVNSSDALVTTHPIAVTESAIGDDVAAVGAACLVLDDVLSPRPSALLIAT</sequence>
<keyword evidence="3" id="KW-1185">Reference proteome</keyword>
<dbReference type="InterPro" id="IPR043129">
    <property type="entry name" value="ATPase_NBD"/>
</dbReference>
<dbReference type="InterPro" id="IPR000600">
    <property type="entry name" value="ROK"/>
</dbReference>
<dbReference type="InterPro" id="IPR036390">
    <property type="entry name" value="WH_DNA-bd_sf"/>
</dbReference>
<dbReference type="EMBL" id="SDPN01000052">
    <property type="protein sequence ID" value="RXZ67332.1"/>
    <property type="molecule type" value="Genomic_DNA"/>
</dbReference>
<dbReference type="Gene3D" id="3.30.420.40">
    <property type="match status" value="2"/>
</dbReference>
<gene>
    <name evidence="2" type="ORF">ESP51_18255</name>
</gene>
<dbReference type="OrthoDB" id="4083144at2"/>
<evidence type="ECO:0000313" key="2">
    <source>
        <dbReference type="EMBL" id="RXZ67332.1"/>
    </source>
</evidence>
<dbReference type="PANTHER" id="PTHR18964">
    <property type="entry name" value="ROK (REPRESSOR, ORF, KINASE) FAMILY"/>
    <property type="match status" value="1"/>
</dbReference>
<dbReference type="InterPro" id="IPR036388">
    <property type="entry name" value="WH-like_DNA-bd_sf"/>
</dbReference>
<dbReference type="AlphaFoldDB" id="A0A4Q2KU90"/>
<dbReference type="SUPFAM" id="SSF53067">
    <property type="entry name" value="Actin-like ATPase domain"/>
    <property type="match status" value="1"/>
</dbReference>
<accession>A0A4Q2KU90</accession>
<evidence type="ECO:0000313" key="3">
    <source>
        <dbReference type="Proteomes" id="UP000293865"/>
    </source>
</evidence>
<dbReference type="Pfam" id="PF00480">
    <property type="entry name" value="ROK"/>
    <property type="match status" value="1"/>
</dbReference>